<dbReference type="AlphaFoldDB" id="A0AAE4B5X3"/>
<dbReference type="InterPro" id="IPR008319">
    <property type="entry name" value="GyrI-like_CCH_Lin2189-like"/>
</dbReference>
<proteinExistence type="predicted"/>
<dbReference type="Pfam" id="PF06445">
    <property type="entry name" value="GyrI-like"/>
    <property type="match status" value="1"/>
</dbReference>
<dbReference type="Proteomes" id="UP001226762">
    <property type="component" value="Unassembled WGS sequence"/>
</dbReference>
<dbReference type="Gene3D" id="3.20.80.10">
    <property type="entry name" value="Regulatory factor, effector binding domain"/>
    <property type="match status" value="1"/>
</dbReference>
<organism evidence="2 3">
    <name type="scientific">Marimonas arenosa</name>
    <dbReference type="NCBI Taxonomy" id="1795305"/>
    <lineage>
        <taxon>Bacteria</taxon>
        <taxon>Pseudomonadati</taxon>
        <taxon>Pseudomonadota</taxon>
        <taxon>Alphaproteobacteria</taxon>
        <taxon>Rhodobacterales</taxon>
        <taxon>Paracoccaceae</taxon>
        <taxon>Marimonas</taxon>
    </lineage>
</organism>
<dbReference type="PIRSF" id="PIRSF031644">
    <property type="entry name" value="UCP031644"/>
    <property type="match status" value="1"/>
</dbReference>
<dbReference type="EMBL" id="JANHAX010000002">
    <property type="protein sequence ID" value="MDQ2089766.1"/>
    <property type="molecule type" value="Genomic_DNA"/>
</dbReference>
<dbReference type="RefSeq" id="WP_306735036.1">
    <property type="nucleotide sequence ID" value="NZ_JANHAX010000002.1"/>
</dbReference>
<protein>
    <submittedName>
        <fullName evidence="2">GyrI-like domain-containing protein</fullName>
    </submittedName>
</protein>
<accession>A0AAE4B5X3</accession>
<evidence type="ECO:0000313" key="2">
    <source>
        <dbReference type="EMBL" id="MDQ2089766.1"/>
    </source>
</evidence>
<dbReference type="InterPro" id="IPR011256">
    <property type="entry name" value="Reg_factor_effector_dom_sf"/>
</dbReference>
<sequence length="210" mass="23526">MTKLDFKKTDKPLYTAPREGWARVQLPGMTFLMIDGQGDPNGPEYAAALKALYPMAYGVKFAEKDAGRDFAVPPLEALWWADDMTAFVSADRAHWRWTAMLRVPDAVTSDLVKTVRETVATKQAKKTDGADPDLLRVIRLERFAEGDCLQRLHLGPYTDEAPVLADLHDKVMPGLGLTFGGKHHEIYLSDPRRVAPEKLRTILRQPVKPS</sequence>
<reference evidence="2" key="2">
    <citation type="submission" date="2023-02" db="EMBL/GenBank/DDBJ databases">
        <title>'Rhodoalgimonas zhirmunskyi' gen. nov., isolated from a red alga.</title>
        <authorList>
            <person name="Nedashkovskaya O.I."/>
            <person name="Otstavnykh N.Y."/>
            <person name="Bystritskaya E.P."/>
            <person name="Balabanova L.A."/>
            <person name="Isaeva M.P."/>
        </authorList>
    </citation>
    <scope>NUCLEOTIDE SEQUENCE</scope>
    <source>
        <strain evidence="2">KCTC 52189</strain>
    </source>
</reference>
<feature type="domain" description="GyrI-like small molecule binding" evidence="1">
    <location>
        <begin position="24"/>
        <end position="207"/>
    </location>
</feature>
<comment type="caution">
    <text evidence="2">The sequence shown here is derived from an EMBL/GenBank/DDBJ whole genome shotgun (WGS) entry which is preliminary data.</text>
</comment>
<name>A0AAE4B5X3_9RHOB</name>
<reference evidence="2" key="1">
    <citation type="submission" date="2022-07" db="EMBL/GenBank/DDBJ databases">
        <authorList>
            <person name="Otstavnykh N."/>
            <person name="Isaeva M."/>
            <person name="Bystritskaya E."/>
        </authorList>
    </citation>
    <scope>NUCLEOTIDE SEQUENCE</scope>
    <source>
        <strain evidence="2">KCTC 52189</strain>
    </source>
</reference>
<dbReference type="SUPFAM" id="SSF55136">
    <property type="entry name" value="Probable bacterial effector-binding domain"/>
    <property type="match status" value="1"/>
</dbReference>
<evidence type="ECO:0000313" key="3">
    <source>
        <dbReference type="Proteomes" id="UP001226762"/>
    </source>
</evidence>
<evidence type="ECO:0000259" key="1">
    <source>
        <dbReference type="Pfam" id="PF06445"/>
    </source>
</evidence>
<gene>
    <name evidence="2" type="ORF">NO357_07640</name>
</gene>
<dbReference type="InterPro" id="IPR029442">
    <property type="entry name" value="GyrI-like"/>
</dbReference>
<keyword evidence="3" id="KW-1185">Reference proteome</keyword>